<keyword evidence="1" id="KW-1133">Transmembrane helix</keyword>
<keyword evidence="1" id="KW-0812">Transmembrane</keyword>
<sequence>MWLEIIIAVLSGIAGGVTLIGLAALLGVRLGGYFSPPLFMLGLAALLAVVAYHLALKPQFYVVISQDNKPLTNYSMPRIADGIYITEHADIQPELEFSDLVIQLEHSEEWKLCQHYPSQQLDICINKKGWW</sequence>
<comment type="caution">
    <text evidence="2">The sequence shown here is derived from an EMBL/GenBank/DDBJ whole genome shotgun (WGS) entry which is preliminary data.</text>
</comment>
<feature type="transmembrane region" description="Helical" evidence="1">
    <location>
        <begin position="38"/>
        <end position="56"/>
    </location>
</feature>
<dbReference type="EMBL" id="QPID01000011">
    <property type="protein sequence ID" value="RCU45281.1"/>
    <property type="molecule type" value="Genomic_DNA"/>
</dbReference>
<keyword evidence="1" id="KW-0472">Membrane</keyword>
<dbReference type="Proteomes" id="UP000252558">
    <property type="component" value="Unassembled WGS sequence"/>
</dbReference>
<evidence type="ECO:0000313" key="3">
    <source>
        <dbReference type="Proteomes" id="UP000252558"/>
    </source>
</evidence>
<protein>
    <submittedName>
        <fullName evidence="2">Uncharacterized protein</fullName>
    </submittedName>
</protein>
<organism evidence="2 3">
    <name type="scientific">Corallincola holothuriorum</name>
    <dbReference type="NCBI Taxonomy" id="2282215"/>
    <lineage>
        <taxon>Bacteria</taxon>
        <taxon>Pseudomonadati</taxon>
        <taxon>Pseudomonadota</taxon>
        <taxon>Gammaproteobacteria</taxon>
        <taxon>Alteromonadales</taxon>
        <taxon>Psychromonadaceae</taxon>
        <taxon>Corallincola</taxon>
    </lineage>
</organism>
<gene>
    <name evidence="2" type="ORF">DU002_16330</name>
</gene>
<evidence type="ECO:0000256" key="1">
    <source>
        <dbReference type="SAM" id="Phobius"/>
    </source>
</evidence>
<reference evidence="2 3" key="1">
    <citation type="submission" date="2018-07" db="EMBL/GenBank/DDBJ databases">
        <title>Corallincola holothuriorum sp. nov., a new facultative anaerobe isolated from sea cucumber Apostichopus japonicus.</title>
        <authorList>
            <person name="Xia H."/>
        </authorList>
    </citation>
    <scope>NUCLEOTIDE SEQUENCE [LARGE SCALE GENOMIC DNA]</scope>
    <source>
        <strain evidence="2 3">C4</strain>
    </source>
</reference>
<keyword evidence="3" id="KW-1185">Reference proteome</keyword>
<feature type="transmembrane region" description="Helical" evidence="1">
    <location>
        <begin position="6"/>
        <end position="26"/>
    </location>
</feature>
<evidence type="ECO:0000313" key="2">
    <source>
        <dbReference type="EMBL" id="RCU45281.1"/>
    </source>
</evidence>
<dbReference type="AlphaFoldDB" id="A0A368N6T2"/>
<accession>A0A368N6T2</accession>
<dbReference type="RefSeq" id="WP_114339504.1">
    <property type="nucleotide sequence ID" value="NZ_QPID01000011.1"/>
</dbReference>
<proteinExistence type="predicted"/>
<name>A0A368N6T2_9GAMM</name>